<accession>A0A0E9UYX0</accession>
<evidence type="ECO:0000313" key="1">
    <source>
        <dbReference type="EMBL" id="JAH70188.1"/>
    </source>
</evidence>
<name>A0A0E9UYX0_ANGAN</name>
<protein>
    <submittedName>
        <fullName evidence="1">Uncharacterized protein</fullName>
    </submittedName>
</protein>
<dbReference type="AlphaFoldDB" id="A0A0E9UYX0"/>
<reference evidence="1" key="2">
    <citation type="journal article" date="2015" name="Fish Shellfish Immunol.">
        <title>Early steps in the European eel (Anguilla anguilla)-Vibrio vulnificus interaction in the gills: Role of the RtxA13 toxin.</title>
        <authorList>
            <person name="Callol A."/>
            <person name="Pajuelo D."/>
            <person name="Ebbesson L."/>
            <person name="Teles M."/>
            <person name="MacKenzie S."/>
            <person name="Amaro C."/>
        </authorList>
    </citation>
    <scope>NUCLEOTIDE SEQUENCE</scope>
</reference>
<reference evidence="1" key="1">
    <citation type="submission" date="2014-11" db="EMBL/GenBank/DDBJ databases">
        <authorList>
            <person name="Amaro Gonzalez C."/>
        </authorList>
    </citation>
    <scope>NUCLEOTIDE SEQUENCE</scope>
</reference>
<sequence length="25" mass="2950">MSLVHTGLKFHIHSKQIWTAQINIF</sequence>
<proteinExistence type="predicted"/>
<organism evidence="1">
    <name type="scientific">Anguilla anguilla</name>
    <name type="common">European freshwater eel</name>
    <name type="synonym">Muraena anguilla</name>
    <dbReference type="NCBI Taxonomy" id="7936"/>
    <lineage>
        <taxon>Eukaryota</taxon>
        <taxon>Metazoa</taxon>
        <taxon>Chordata</taxon>
        <taxon>Craniata</taxon>
        <taxon>Vertebrata</taxon>
        <taxon>Euteleostomi</taxon>
        <taxon>Actinopterygii</taxon>
        <taxon>Neopterygii</taxon>
        <taxon>Teleostei</taxon>
        <taxon>Anguilliformes</taxon>
        <taxon>Anguillidae</taxon>
        <taxon>Anguilla</taxon>
    </lineage>
</organism>
<dbReference type="EMBL" id="GBXM01038389">
    <property type="protein sequence ID" value="JAH70188.1"/>
    <property type="molecule type" value="Transcribed_RNA"/>
</dbReference>